<name>A0A9W8UJ65_AKAMU</name>
<evidence type="ECO:0000313" key="2">
    <source>
        <dbReference type="Proteomes" id="UP001144673"/>
    </source>
</evidence>
<protein>
    <submittedName>
        <fullName evidence="1">Uncharacterized protein</fullName>
    </submittedName>
</protein>
<dbReference type="RefSeq" id="XP_056050655.1">
    <property type="nucleotide sequence ID" value="XM_056193637.1"/>
</dbReference>
<accession>A0A9W8UJ65</accession>
<dbReference type="GeneID" id="80889381"/>
<dbReference type="Proteomes" id="UP001144673">
    <property type="component" value="Chromosome 3"/>
</dbReference>
<reference evidence="1" key="1">
    <citation type="journal article" date="2023" name="Access Microbiol">
        <title>De-novo genome assembly for Akanthomyces muscarius, a biocontrol agent of insect agricultural pests.</title>
        <authorList>
            <person name="Erdos Z."/>
            <person name="Studholme D.J."/>
            <person name="Raymond B."/>
            <person name="Sharma M."/>
        </authorList>
    </citation>
    <scope>NUCLEOTIDE SEQUENCE</scope>
    <source>
        <strain evidence="1">Ve6</strain>
    </source>
</reference>
<proteinExistence type="predicted"/>
<comment type="caution">
    <text evidence="1">The sequence shown here is derived from an EMBL/GenBank/DDBJ whole genome shotgun (WGS) entry which is preliminary data.</text>
</comment>
<evidence type="ECO:0000313" key="1">
    <source>
        <dbReference type="EMBL" id="KAJ4147714.1"/>
    </source>
</evidence>
<keyword evidence="2" id="KW-1185">Reference proteome</keyword>
<sequence>MYGIPVKPAKIPISSPSSKASGTGVFSTNSIKAIWKSSFGVFDNARSGWSFVIPRGPLGTDETSIEMQSRPAKYKRFASIS</sequence>
<dbReference type="KEGG" id="amus:LMH87_002222"/>
<dbReference type="EMBL" id="JAJHUN010000010">
    <property type="protein sequence ID" value="KAJ4147714.1"/>
    <property type="molecule type" value="Genomic_DNA"/>
</dbReference>
<dbReference type="AlphaFoldDB" id="A0A9W8UJ65"/>
<organism evidence="1 2">
    <name type="scientific">Akanthomyces muscarius</name>
    <name type="common">Entomopathogenic fungus</name>
    <name type="synonym">Lecanicillium muscarium</name>
    <dbReference type="NCBI Taxonomy" id="2231603"/>
    <lineage>
        <taxon>Eukaryota</taxon>
        <taxon>Fungi</taxon>
        <taxon>Dikarya</taxon>
        <taxon>Ascomycota</taxon>
        <taxon>Pezizomycotina</taxon>
        <taxon>Sordariomycetes</taxon>
        <taxon>Hypocreomycetidae</taxon>
        <taxon>Hypocreales</taxon>
        <taxon>Cordycipitaceae</taxon>
        <taxon>Akanthomyces</taxon>
    </lineage>
</organism>
<gene>
    <name evidence="1" type="ORF">LMH87_002222</name>
</gene>